<gene>
    <name evidence="2" type="ORF">SS37A_03090</name>
</gene>
<dbReference type="Proteomes" id="UP001317629">
    <property type="component" value="Chromosome"/>
</dbReference>
<evidence type="ECO:0000259" key="1">
    <source>
        <dbReference type="Pfam" id="PF13400"/>
    </source>
</evidence>
<dbReference type="Pfam" id="PF13400">
    <property type="entry name" value="Tad"/>
    <property type="match status" value="1"/>
</dbReference>
<feature type="domain" description="Putative Flp pilus-assembly TadG-like N-terminal" evidence="1">
    <location>
        <begin position="2"/>
        <end position="36"/>
    </location>
</feature>
<evidence type="ECO:0000313" key="3">
    <source>
        <dbReference type="Proteomes" id="UP001317629"/>
    </source>
</evidence>
<reference evidence="2 3" key="1">
    <citation type="journal article" date="2023" name="Int. J. Syst. Evol. Microbiol.">
        <title>Methylocystis iwaonis sp. nov., a type II methane-oxidizing bacterium from surface soil of a rice paddy field in Japan, and emended description of the genus Methylocystis (ex Whittenbury et al. 1970) Bowman et al. 1993.</title>
        <authorList>
            <person name="Kaise H."/>
            <person name="Sawadogo J.B."/>
            <person name="Alam M.S."/>
            <person name="Ueno C."/>
            <person name="Dianou D."/>
            <person name="Shinjo R."/>
            <person name="Asakawa S."/>
        </authorList>
    </citation>
    <scope>NUCLEOTIDE SEQUENCE [LARGE SCALE GENOMIC DNA]</scope>
    <source>
        <strain evidence="2 3">SS37A-Re</strain>
    </source>
</reference>
<accession>A0ABM8E470</accession>
<dbReference type="InterPro" id="IPR028087">
    <property type="entry name" value="Tad_N"/>
</dbReference>
<proteinExistence type="predicted"/>
<organism evidence="2 3">
    <name type="scientific">Methylocystis iwaonis</name>
    <dbReference type="NCBI Taxonomy" id="2885079"/>
    <lineage>
        <taxon>Bacteria</taxon>
        <taxon>Pseudomonadati</taxon>
        <taxon>Pseudomonadota</taxon>
        <taxon>Alphaproteobacteria</taxon>
        <taxon>Hyphomicrobiales</taxon>
        <taxon>Methylocystaceae</taxon>
        <taxon>Methylocystis</taxon>
    </lineage>
</organism>
<sequence>MAFIPAFLMVGAALDYRNATVMKSRLQRAVDSASIAIAQADATTSLTAQQAIAQNIVYAQLGWTATAIGVTVAANDHTGGYVVSAAARVPTIIMKLAQVDAIPISASATAAQTQASVSGGGAGCVLSLNQSAVEALDWTGNANVTLQSCDIYGNSGASDALQVSGSAQLSARMVSVNGNIAVQGGGTLNAIQLTGQPRLPDPYESLPLPSFSGCDHNGFSTNDGGPLNPGVYCNGLSINTNSGSKGPVTLNPGLYVIDGGQLSINSQAQVTGVGVTIVFTQHLGTGWANATINGGAQVDLEAPLPGATAGVPGVVIYGDRSMATGTPFKLNGGSSQTFKGVVYLPEASVSFNGGAATSSGCMQLIADTVTFTGDSNIDISGCGAFGVTSFGYSLQRTVRLAF</sequence>
<protein>
    <recommendedName>
        <fullName evidence="1">Putative Flp pilus-assembly TadG-like N-terminal domain-containing protein</fullName>
    </recommendedName>
</protein>
<keyword evidence="3" id="KW-1185">Reference proteome</keyword>
<evidence type="ECO:0000313" key="2">
    <source>
        <dbReference type="EMBL" id="BDV32780.1"/>
    </source>
</evidence>
<dbReference type="EMBL" id="AP027142">
    <property type="protein sequence ID" value="BDV32780.1"/>
    <property type="molecule type" value="Genomic_DNA"/>
</dbReference>
<name>A0ABM8E470_9HYPH</name>